<evidence type="ECO:0000259" key="2">
    <source>
        <dbReference type="Pfam" id="PF26334"/>
    </source>
</evidence>
<dbReference type="InterPro" id="IPR058591">
    <property type="entry name" value="Gtf3_N"/>
</dbReference>
<proteinExistence type="predicted"/>
<dbReference type="Pfam" id="PF26337">
    <property type="entry name" value="Gtf3_C"/>
    <property type="match status" value="1"/>
</dbReference>
<keyword evidence="5" id="KW-1185">Reference proteome</keyword>
<organism evidence="4 5">
    <name type="scientific">Lacticaseibacillus suilingensis</name>
    <dbReference type="NCBI Taxonomy" id="2799577"/>
    <lineage>
        <taxon>Bacteria</taxon>
        <taxon>Bacillati</taxon>
        <taxon>Bacillota</taxon>
        <taxon>Bacilli</taxon>
        <taxon>Lactobacillales</taxon>
        <taxon>Lactobacillaceae</taxon>
        <taxon>Lacticaseibacillus</taxon>
    </lineage>
</organism>
<evidence type="ECO:0000259" key="3">
    <source>
        <dbReference type="Pfam" id="PF26337"/>
    </source>
</evidence>
<protein>
    <submittedName>
        <fullName evidence="4">Galactofuranosyltransferase</fullName>
    </submittedName>
</protein>
<dbReference type="RefSeq" id="WP_204119548.1">
    <property type="nucleotide sequence ID" value="NZ_BOLV01000017.1"/>
</dbReference>
<accession>A0ABW4BHB4</accession>
<name>A0ABW4BHB4_9LACO</name>
<dbReference type="Pfam" id="PF26334">
    <property type="entry name" value="Gtf3_N"/>
    <property type="match status" value="1"/>
</dbReference>
<gene>
    <name evidence="4" type="ORF">ACFQ41_11180</name>
</gene>
<keyword evidence="1" id="KW-0808">Transferase</keyword>
<dbReference type="PIRSF" id="PIRSF007023">
    <property type="entry name" value="UDP-Galf_transf"/>
    <property type="match status" value="1"/>
</dbReference>
<evidence type="ECO:0000313" key="4">
    <source>
        <dbReference type="EMBL" id="MFD1399872.1"/>
    </source>
</evidence>
<dbReference type="InterPro" id="IPR058592">
    <property type="entry name" value="Gtf3_C"/>
</dbReference>
<dbReference type="EMBL" id="JBHTOA010000045">
    <property type="protein sequence ID" value="MFD1399872.1"/>
    <property type="molecule type" value="Genomic_DNA"/>
</dbReference>
<feature type="domain" description="Glucosyltransferase 3-like N-terminal" evidence="2">
    <location>
        <begin position="5"/>
        <end position="146"/>
    </location>
</feature>
<dbReference type="Gene3D" id="3.40.50.2000">
    <property type="entry name" value="Glycogen Phosphorylase B"/>
    <property type="match status" value="2"/>
</dbReference>
<evidence type="ECO:0000313" key="5">
    <source>
        <dbReference type="Proteomes" id="UP001597199"/>
    </source>
</evidence>
<comment type="caution">
    <text evidence="4">The sequence shown here is derived from an EMBL/GenBank/DDBJ whole genome shotgun (WGS) entry which is preliminary data.</text>
</comment>
<reference evidence="5" key="1">
    <citation type="journal article" date="2019" name="Int. J. Syst. Evol. Microbiol.">
        <title>The Global Catalogue of Microorganisms (GCM) 10K type strain sequencing project: providing services to taxonomists for standard genome sequencing and annotation.</title>
        <authorList>
            <consortium name="The Broad Institute Genomics Platform"/>
            <consortium name="The Broad Institute Genome Sequencing Center for Infectious Disease"/>
            <person name="Wu L."/>
            <person name="Ma J."/>
        </authorList>
    </citation>
    <scope>NUCLEOTIDE SEQUENCE [LARGE SCALE GENOMIC DNA]</scope>
    <source>
        <strain evidence="5">CCM 9110</strain>
    </source>
</reference>
<sequence length="338" mass="37110">MLYTVTPIQGPTDQAVIKPKEDTAVFLGNIGFLPLRYSRYINNEDHWETEIKGGILAPVQAGDIVIPQVPGYAPLTVEDAFVHGTHDRGGKVIALVHDAEYLRYPKSYDRKTWVEYLGSYDALLVNTPEEKRQVLASGVNLPIVVTGPWGYIQPIGSRQPHFSKTIHYAGNLVEWKGGFMANIPAELKVKLYGSSDGNSDLGYRIADSVERMGSYSQEALALALDNGFGLVWDENSTHHYNDYAMINMPHKLSLYLSLGLPVIAKKGSQVGNFVAANHVGIVVDDMEALVPVMAAMDEGQYNQLLAAVKPMEALIRSGRHLQLAALKAIMAVNGISEY</sequence>
<feature type="domain" description="Glucosyltransferase 3-like C-terminal" evidence="3">
    <location>
        <begin position="166"/>
        <end position="327"/>
    </location>
</feature>
<evidence type="ECO:0000256" key="1">
    <source>
        <dbReference type="ARBA" id="ARBA00022679"/>
    </source>
</evidence>
<dbReference type="Proteomes" id="UP001597199">
    <property type="component" value="Unassembled WGS sequence"/>
</dbReference>